<organism evidence="1 2">
    <name type="scientific">Panagrolaimus sp. ES5</name>
    <dbReference type="NCBI Taxonomy" id="591445"/>
    <lineage>
        <taxon>Eukaryota</taxon>
        <taxon>Metazoa</taxon>
        <taxon>Ecdysozoa</taxon>
        <taxon>Nematoda</taxon>
        <taxon>Chromadorea</taxon>
        <taxon>Rhabditida</taxon>
        <taxon>Tylenchina</taxon>
        <taxon>Panagrolaimomorpha</taxon>
        <taxon>Panagrolaimoidea</taxon>
        <taxon>Panagrolaimidae</taxon>
        <taxon>Panagrolaimus</taxon>
    </lineage>
</organism>
<name>A0AC34FUU9_9BILA</name>
<reference evidence="2" key="1">
    <citation type="submission" date="2022-11" db="UniProtKB">
        <authorList>
            <consortium name="WormBaseParasite"/>
        </authorList>
    </citation>
    <scope>IDENTIFICATION</scope>
</reference>
<evidence type="ECO:0000313" key="2">
    <source>
        <dbReference type="WBParaSite" id="ES5_v2.g21156.t1"/>
    </source>
</evidence>
<evidence type="ECO:0000313" key="1">
    <source>
        <dbReference type="Proteomes" id="UP000887579"/>
    </source>
</evidence>
<dbReference type="WBParaSite" id="ES5_v2.g21156.t1">
    <property type="protein sequence ID" value="ES5_v2.g21156.t1"/>
    <property type="gene ID" value="ES5_v2.g21156"/>
</dbReference>
<accession>A0AC34FUU9</accession>
<dbReference type="Proteomes" id="UP000887579">
    <property type="component" value="Unplaced"/>
</dbReference>
<sequence length="209" mass="24066">MSIYSCQISLTCLTKIIHSSGDPLFDIIPSNNSNFTFCSFSIQKHQDNFTISSIKCKDGCSCQLDGNKLVLSFRCVLKHLIEVRVRKFVKAVIKAPHHHLMDENNVYKYQLPIPGFEDIKLDTEFKRFRDGTFGVWIINRWSIKMNGSFGNYFFNLYEDGNFVAVIDFEFDPDIVREQIATNTYRNASLQAISEMEAFQNALIESALNF</sequence>
<protein>
    <submittedName>
        <fullName evidence="2">Uncharacterized protein</fullName>
    </submittedName>
</protein>
<proteinExistence type="predicted"/>